<dbReference type="OrthoDB" id="9806532at2"/>
<feature type="transmembrane region" description="Helical" evidence="1">
    <location>
        <begin position="395"/>
        <end position="420"/>
    </location>
</feature>
<feature type="transmembrane region" description="Helical" evidence="1">
    <location>
        <begin position="989"/>
        <end position="1010"/>
    </location>
</feature>
<keyword evidence="1" id="KW-1133">Transmembrane helix</keyword>
<name>A0A0H2MV06_9PROT</name>
<organism evidence="2 3">
    <name type="scientific">Kiloniella spongiae</name>
    <dbReference type="NCBI Taxonomy" id="1489064"/>
    <lineage>
        <taxon>Bacteria</taxon>
        <taxon>Pseudomonadati</taxon>
        <taxon>Pseudomonadota</taxon>
        <taxon>Alphaproteobacteria</taxon>
        <taxon>Rhodospirillales</taxon>
        <taxon>Kiloniellaceae</taxon>
        <taxon>Kiloniella</taxon>
    </lineage>
</organism>
<dbReference type="Pfam" id="PF00873">
    <property type="entry name" value="ACR_tran"/>
    <property type="match status" value="1"/>
</dbReference>
<feature type="transmembrane region" description="Helical" evidence="1">
    <location>
        <begin position="346"/>
        <end position="362"/>
    </location>
</feature>
<dbReference type="Gene3D" id="3.30.70.1430">
    <property type="entry name" value="Multidrug efflux transporter AcrB pore domain"/>
    <property type="match status" value="2"/>
</dbReference>
<feature type="transmembrane region" description="Helical" evidence="1">
    <location>
        <begin position="1016"/>
        <end position="1036"/>
    </location>
</feature>
<feature type="transmembrane region" description="Helical" evidence="1">
    <location>
        <begin position="883"/>
        <end position="902"/>
    </location>
</feature>
<dbReference type="InterPro" id="IPR027463">
    <property type="entry name" value="AcrB_DN_DC_subdom"/>
</dbReference>
<feature type="transmembrane region" description="Helical" evidence="1">
    <location>
        <begin position="369"/>
        <end position="389"/>
    </location>
</feature>
<feature type="transmembrane region" description="Helical" evidence="1">
    <location>
        <begin position="472"/>
        <end position="494"/>
    </location>
</feature>
<sequence>MNLIKVSIERPIAVISAVIMVVLFGAVALQVIPIQLTPDVNRPVITIRTNWGGAAPAEIERQIITEQEEKLKGLENLHSMTSNSSYGSGRITLEFNVGTDMGKALLLTANRLDRVSGYPDEADEPTLDTAGAEDSPIAWFVLTREDGNTAPIHTYGDFVEDIVKDRIERVQGVSGVNIFGGSEREIEIVIQPELLARYGLTASSVVSTLRAASASISAGDVEEGKRRYIVRTEGDLNTLEAVRKVVLRSTQDAFTGSVARVTVGDIARVNFNYKDPGAKIRVLGNAAIAFNATRETGANVIETMDGIYEAVEDLNARAIPEAGLKLEQVYDETVYINSAIDLVRQNIWFGGILAAIILLTFLRSVRATVIISMAIPVSVIGSFVAMAALGRSINVISLAGLAFAVGMVVDAAIVVLENIFRLKEEGKSPAVAAYEGAQQVWGAILVSALTTVMVFIPILIMELEVGQLFRDIAVAISVSVTLSLVVSITVIPALSRRFLRDHDTDGSDTVKRIPLPGIDQFGSGFVKFVMGFQAIVVQRKIVAIALVGAITAIASLGTWKFLPKLEYLPEGNQNLVFGVIIPPPGYNLDTMTSIAVEVENSIRNLWASETGPESEPDQPPKMERFFFVATRSNTFLGAISVDGQRVAELIPVLQKPVFKEPGTFGFIYQPSLFGRGIGGGRKIDLDISGSNLNEILAIAGQATGKMLAVFPTSEGNQFRPKPGLELGAPEVRVLPDRTRLADNGLSVNDLGTSIDVFNDGLRVEEVTVGNKRLDLTLKGPNKGVTQTQGISSLPVVTSDGTIVPVSSLAEIILTAGPTEIRHRERMRTITLELRPSAGVPLEEALDILQAEVIGPMEEAGLPNDVKMSLSGTADNLAQTWDAMVVNLLLAIVIVYLVMAVLFESFVYPLIILLAVPLATAGGVAGLVFLNTFIFQPLDMLTLLGFVILVGIVVNNAILVVHQTLHHLRIENMPAQQAILEATRNRIRPIFMSTLTSVVGMLPLVLVPGAGSELYRGLGSVVVGGLSLSAVLTLLIIPPMLSLMERTLEKDRVRNQELKSRPGLAEAAE</sequence>
<proteinExistence type="predicted"/>
<dbReference type="EMBL" id="LAQL01000007">
    <property type="protein sequence ID" value="KLN60520.1"/>
    <property type="molecule type" value="Genomic_DNA"/>
</dbReference>
<reference evidence="2 3" key="1">
    <citation type="submission" date="2015-03" db="EMBL/GenBank/DDBJ databases">
        <title>Genome Sequence of Kiloniella spongiae MEBiC09566, isolated from a marine sponge.</title>
        <authorList>
            <person name="Shao Z."/>
            <person name="Wang L."/>
            <person name="Li X."/>
        </authorList>
    </citation>
    <scope>NUCLEOTIDE SEQUENCE [LARGE SCALE GENOMIC DNA]</scope>
    <source>
        <strain evidence="2 3">MEBiC09566</strain>
    </source>
</reference>
<feature type="transmembrane region" description="Helical" evidence="1">
    <location>
        <begin position="541"/>
        <end position="562"/>
    </location>
</feature>
<dbReference type="Gene3D" id="3.30.70.1440">
    <property type="entry name" value="Multidrug efflux transporter AcrB pore domain"/>
    <property type="match status" value="1"/>
</dbReference>
<keyword evidence="1" id="KW-0472">Membrane</keyword>
<dbReference type="Gene3D" id="1.20.1640.10">
    <property type="entry name" value="Multidrug efflux transporter AcrB transmembrane domain"/>
    <property type="match status" value="2"/>
</dbReference>
<dbReference type="AlphaFoldDB" id="A0A0H2MV06"/>
<feature type="transmembrane region" description="Helical" evidence="1">
    <location>
        <begin position="440"/>
        <end position="460"/>
    </location>
</feature>
<evidence type="ECO:0000313" key="2">
    <source>
        <dbReference type="EMBL" id="KLN60520.1"/>
    </source>
</evidence>
<gene>
    <name evidence="2" type="ORF">WH96_12485</name>
</gene>
<dbReference type="GO" id="GO:0005886">
    <property type="term" value="C:plasma membrane"/>
    <property type="evidence" value="ECO:0007669"/>
    <property type="project" value="TreeGrafter"/>
</dbReference>
<protein>
    <submittedName>
        <fullName evidence="2">Acriflavin resistance protein</fullName>
    </submittedName>
</protein>
<dbReference type="STRING" id="1489064.WH96_12485"/>
<feature type="transmembrane region" description="Helical" evidence="1">
    <location>
        <begin position="909"/>
        <end position="933"/>
    </location>
</feature>
<comment type="caution">
    <text evidence="2">The sequence shown here is derived from an EMBL/GenBank/DDBJ whole genome shotgun (WGS) entry which is preliminary data.</text>
</comment>
<accession>A0A0H2MV06</accession>
<evidence type="ECO:0000256" key="1">
    <source>
        <dbReference type="SAM" id="Phobius"/>
    </source>
</evidence>
<dbReference type="SUPFAM" id="SSF82714">
    <property type="entry name" value="Multidrug efflux transporter AcrB TolC docking domain, DN and DC subdomains"/>
    <property type="match status" value="2"/>
</dbReference>
<dbReference type="PRINTS" id="PR00702">
    <property type="entry name" value="ACRIFLAVINRP"/>
</dbReference>
<dbReference type="SUPFAM" id="SSF82693">
    <property type="entry name" value="Multidrug efflux transporter AcrB pore domain, PN1, PN2, PC1 and PC2 subdomains"/>
    <property type="match status" value="2"/>
</dbReference>
<feature type="transmembrane region" description="Helical" evidence="1">
    <location>
        <begin position="939"/>
        <end position="960"/>
    </location>
</feature>
<dbReference type="PANTHER" id="PTHR32063:SF0">
    <property type="entry name" value="SWARMING MOTILITY PROTEIN SWRC"/>
    <property type="match status" value="1"/>
</dbReference>
<dbReference type="InterPro" id="IPR001036">
    <property type="entry name" value="Acrflvin-R"/>
</dbReference>
<keyword evidence="1" id="KW-0812">Transmembrane</keyword>
<dbReference type="PATRIC" id="fig|1489064.4.peg.3820"/>
<dbReference type="GO" id="GO:0042910">
    <property type="term" value="F:xenobiotic transmembrane transporter activity"/>
    <property type="evidence" value="ECO:0007669"/>
    <property type="project" value="TreeGrafter"/>
</dbReference>
<dbReference type="Gene3D" id="3.30.70.1320">
    <property type="entry name" value="Multidrug efflux transporter AcrB pore domain like"/>
    <property type="match status" value="1"/>
</dbReference>
<dbReference type="Gene3D" id="3.30.2090.10">
    <property type="entry name" value="Multidrug efflux transporter AcrB TolC docking domain, DN and DC subdomains"/>
    <property type="match status" value="2"/>
</dbReference>
<feature type="transmembrane region" description="Helical" evidence="1">
    <location>
        <begin position="12"/>
        <end position="32"/>
    </location>
</feature>
<dbReference type="SUPFAM" id="SSF82866">
    <property type="entry name" value="Multidrug efflux transporter AcrB transmembrane domain"/>
    <property type="match status" value="2"/>
</dbReference>
<evidence type="ECO:0000313" key="3">
    <source>
        <dbReference type="Proteomes" id="UP000035444"/>
    </source>
</evidence>
<dbReference type="PANTHER" id="PTHR32063">
    <property type="match status" value="1"/>
</dbReference>
<keyword evidence="3" id="KW-1185">Reference proteome</keyword>
<dbReference type="Proteomes" id="UP000035444">
    <property type="component" value="Unassembled WGS sequence"/>
</dbReference>
<dbReference type="RefSeq" id="WP_047764486.1">
    <property type="nucleotide sequence ID" value="NZ_LAQL01000007.1"/>
</dbReference>